<feature type="chain" id="PRO_5002180286" description="Peptidase A1 domain-containing protein" evidence="8">
    <location>
        <begin position="20"/>
        <end position="421"/>
    </location>
</feature>
<reference evidence="11" key="2">
    <citation type="submission" date="2015-01" db="EMBL/GenBank/DDBJ databases">
        <title>Evolutionary Origins and Diversification of the Mycorrhizal Mutualists.</title>
        <authorList>
            <consortium name="DOE Joint Genome Institute"/>
            <consortium name="Mycorrhizal Genomics Consortium"/>
            <person name="Kohler A."/>
            <person name="Kuo A."/>
            <person name="Nagy L.G."/>
            <person name="Floudas D."/>
            <person name="Copeland A."/>
            <person name="Barry K.W."/>
            <person name="Cichocki N."/>
            <person name="Veneault-Fourrey C."/>
            <person name="LaButti K."/>
            <person name="Lindquist E.A."/>
            <person name="Lipzen A."/>
            <person name="Lundell T."/>
            <person name="Morin E."/>
            <person name="Murat C."/>
            <person name="Riley R."/>
            <person name="Ohm R."/>
            <person name="Sun H."/>
            <person name="Tunlid A."/>
            <person name="Henrissat B."/>
            <person name="Grigoriev I.V."/>
            <person name="Hibbett D.S."/>
            <person name="Martin F."/>
        </authorList>
    </citation>
    <scope>NUCLEOTIDE SEQUENCE [LARGE SCALE GENOMIC DNA]</scope>
    <source>
        <strain evidence="11">Marx 270</strain>
    </source>
</reference>
<organism evidence="10 11">
    <name type="scientific">Pisolithus tinctorius Marx 270</name>
    <dbReference type="NCBI Taxonomy" id="870435"/>
    <lineage>
        <taxon>Eukaryota</taxon>
        <taxon>Fungi</taxon>
        <taxon>Dikarya</taxon>
        <taxon>Basidiomycota</taxon>
        <taxon>Agaricomycotina</taxon>
        <taxon>Agaricomycetes</taxon>
        <taxon>Agaricomycetidae</taxon>
        <taxon>Boletales</taxon>
        <taxon>Sclerodermatineae</taxon>
        <taxon>Pisolithaceae</taxon>
        <taxon>Pisolithus</taxon>
    </lineage>
</organism>
<dbReference type="InterPro" id="IPR001969">
    <property type="entry name" value="Aspartic_peptidase_AS"/>
</dbReference>
<dbReference type="Proteomes" id="UP000054217">
    <property type="component" value="Unassembled WGS sequence"/>
</dbReference>
<dbReference type="HOGENOM" id="CLU_013253_1_4_1"/>
<comment type="similarity">
    <text evidence="1 7">Belongs to the peptidase A1 family.</text>
</comment>
<dbReference type="InterPro" id="IPR001461">
    <property type="entry name" value="Aspartic_peptidase_A1"/>
</dbReference>
<keyword evidence="11" id="KW-1185">Reference proteome</keyword>
<dbReference type="PROSITE" id="PS00141">
    <property type="entry name" value="ASP_PROTEASE"/>
    <property type="match status" value="1"/>
</dbReference>
<dbReference type="InParanoid" id="A0A0C3NRJ7"/>
<sequence length="421" mass="44146">MCPLSHFILFAALRALVAALPHPSFVSIPLRRRSSLTTVDGAFDIDKAISHLAFSESKISSRLRSLGPISDTPAVHPTRRDTGSIPLTDGNNVLWYGTISVGTPAVDFLVDFDTGSADLVLPSSSCDSTCNGHTLYNPNTSSTAASLGQTFMLSYGDGSSVQGEQYTDTVVIAGYTATNQTFGAATQYSSNLQSPTFPADGLMGMGFKSLSIYGANPVIQTLIDNNVISDPVFSVKLASSGSELRLGGINSDLYSGSLTYTPVTQQGFWQFDGDAISANGNATLSSFTAIIDTGTTLILGDLDTIGPFYASLNATDLGNGFYTLDCDSMPSISITIGGTTFSLSSTTFNLGTYPTGSSQCVGAFTATGSLGSACFLFIPACDRRADHGHPSDTLILGDAFLRNVYTVFDMGQSRIGFADLA</sequence>
<dbReference type="Pfam" id="PF00026">
    <property type="entry name" value="Asp"/>
    <property type="match status" value="1"/>
</dbReference>
<keyword evidence="4 7" id="KW-0378">Hydrolase</keyword>
<keyword evidence="6" id="KW-1015">Disulfide bond</keyword>
<dbReference type="FunFam" id="2.40.70.10:FF:000115">
    <property type="entry name" value="Lysosomal aspartic protease"/>
    <property type="match status" value="1"/>
</dbReference>
<evidence type="ECO:0000259" key="9">
    <source>
        <dbReference type="PROSITE" id="PS51767"/>
    </source>
</evidence>
<evidence type="ECO:0000256" key="4">
    <source>
        <dbReference type="ARBA" id="ARBA00022801"/>
    </source>
</evidence>
<dbReference type="PANTHER" id="PTHR47966:SF57">
    <property type="entry name" value="PEPTIDASE A1 DOMAIN-CONTAINING PROTEIN"/>
    <property type="match status" value="1"/>
</dbReference>
<evidence type="ECO:0000256" key="7">
    <source>
        <dbReference type="RuleBase" id="RU000454"/>
    </source>
</evidence>
<evidence type="ECO:0000313" key="11">
    <source>
        <dbReference type="Proteomes" id="UP000054217"/>
    </source>
</evidence>
<dbReference type="OrthoDB" id="15189at2759"/>
<accession>A0A0C3NRJ7</accession>
<feature type="active site" evidence="5">
    <location>
        <position position="113"/>
    </location>
</feature>
<gene>
    <name evidence="10" type="ORF">M404DRAFT_867677</name>
</gene>
<reference evidence="10 11" key="1">
    <citation type="submission" date="2014-04" db="EMBL/GenBank/DDBJ databases">
        <authorList>
            <consortium name="DOE Joint Genome Institute"/>
            <person name="Kuo A."/>
            <person name="Kohler A."/>
            <person name="Costa M.D."/>
            <person name="Nagy L.G."/>
            <person name="Floudas D."/>
            <person name="Copeland A."/>
            <person name="Barry K.W."/>
            <person name="Cichocki N."/>
            <person name="Veneault-Fourrey C."/>
            <person name="LaButti K."/>
            <person name="Lindquist E.A."/>
            <person name="Lipzen A."/>
            <person name="Lundell T."/>
            <person name="Morin E."/>
            <person name="Murat C."/>
            <person name="Sun H."/>
            <person name="Tunlid A."/>
            <person name="Henrissat B."/>
            <person name="Grigoriev I.V."/>
            <person name="Hibbett D.S."/>
            <person name="Martin F."/>
            <person name="Nordberg H.P."/>
            <person name="Cantor M.N."/>
            <person name="Hua S.X."/>
        </authorList>
    </citation>
    <scope>NUCLEOTIDE SEQUENCE [LARGE SCALE GENOMIC DNA]</scope>
    <source>
        <strain evidence="10 11">Marx 270</strain>
    </source>
</reference>
<keyword evidence="3 7" id="KW-0064">Aspartyl protease</keyword>
<feature type="disulfide bond" evidence="6">
    <location>
        <begin position="126"/>
        <end position="130"/>
    </location>
</feature>
<dbReference type="FunCoup" id="A0A0C3NRJ7">
    <property type="interactions" value="53"/>
</dbReference>
<dbReference type="CDD" id="cd05471">
    <property type="entry name" value="pepsin_like"/>
    <property type="match status" value="1"/>
</dbReference>
<evidence type="ECO:0000256" key="1">
    <source>
        <dbReference type="ARBA" id="ARBA00007447"/>
    </source>
</evidence>
<keyword evidence="8" id="KW-0732">Signal</keyword>
<evidence type="ECO:0000256" key="5">
    <source>
        <dbReference type="PIRSR" id="PIRSR601461-1"/>
    </source>
</evidence>
<keyword evidence="2 7" id="KW-0645">Protease</keyword>
<proteinExistence type="inferred from homology"/>
<name>A0A0C3NRJ7_PISTI</name>
<feature type="domain" description="Peptidase A1" evidence="9">
    <location>
        <begin position="95"/>
        <end position="418"/>
    </location>
</feature>
<dbReference type="InterPro" id="IPR033121">
    <property type="entry name" value="PEPTIDASE_A1"/>
</dbReference>
<feature type="disulfide bond" evidence="6">
    <location>
        <begin position="326"/>
        <end position="374"/>
    </location>
</feature>
<dbReference type="STRING" id="870435.A0A0C3NRJ7"/>
<protein>
    <recommendedName>
        <fullName evidence="9">Peptidase A1 domain-containing protein</fullName>
    </recommendedName>
</protein>
<evidence type="ECO:0000256" key="6">
    <source>
        <dbReference type="PIRSR" id="PIRSR601461-2"/>
    </source>
</evidence>
<evidence type="ECO:0000313" key="10">
    <source>
        <dbReference type="EMBL" id="KIN97913.1"/>
    </source>
</evidence>
<dbReference type="PRINTS" id="PR00792">
    <property type="entry name" value="PEPSIN"/>
</dbReference>
<feature type="signal peptide" evidence="8">
    <location>
        <begin position="1"/>
        <end position="19"/>
    </location>
</feature>
<dbReference type="PANTHER" id="PTHR47966">
    <property type="entry name" value="BETA-SITE APP-CLEAVING ENZYME, ISOFORM A-RELATED"/>
    <property type="match status" value="1"/>
</dbReference>
<evidence type="ECO:0000256" key="2">
    <source>
        <dbReference type="ARBA" id="ARBA00022670"/>
    </source>
</evidence>
<evidence type="ECO:0000256" key="8">
    <source>
        <dbReference type="SAM" id="SignalP"/>
    </source>
</evidence>
<dbReference type="GO" id="GO:0006508">
    <property type="term" value="P:proteolysis"/>
    <property type="evidence" value="ECO:0007669"/>
    <property type="project" value="UniProtKB-KW"/>
</dbReference>
<feature type="active site" evidence="5">
    <location>
        <position position="292"/>
    </location>
</feature>
<dbReference type="SUPFAM" id="SSF50630">
    <property type="entry name" value="Acid proteases"/>
    <property type="match status" value="1"/>
</dbReference>
<dbReference type="InterPro" id="IPR021109">
    <property type="entry name" value="Peptidase_aspartic_dom_sf"/>
</dbReference>
<dbReference type="Gene3D" id="2.40.70.10">
    <property type="entry name" value="Acid Proteases"/>
    <property type="match status" value="2"/>
</dbReference>
<dbReference type="EMBL" id="KN832022">
    <property type="protein sequence ID" value="KIN97913.1"/>
    <property type="molecule type" value="Genomic_DNA"/>
</dbReference>
<evidence type="ECO:0000256" key="3">
    <source>
        <dbReference type="ARBA" id="ARBA00022750"/>
    </source>
</evidence>
<dbReference type="GO" id="GO:0004190">
    <property type="term" value="F:aspartic-type endopeptidase activity"/>
    <property type="evidence" value="ECO:0007669"/>
    <property type="project" value="UniProtKB-KW"/>
</dbReference>
<dbReference type="InterPro" id="IPR034164">
    <property type="entry name" value="Pepsin-like_dom"/>
</dbReference>
<dbReference type="AlphaFoldDB" id="A0A0C3NRJ7"/>
<dbReference type="PROSITE" id="PS51767">
    <property type="entry name" value="PEPTIDASE_A1"/>
    <property type="match status" value="1"/>
</dbReference>